<evidence type="ECO:0000256" key="1">
    <source>
        <dbReference type="ARBA" id="ARBA00001966"/>
    </source>
</evidence>
<keyword evidence="3" id="KW-0479">Metal-binding</keyword>
<dbReference type="InterPro" id="IPR006158">
    <property type="entry name" value="Cobalamin-bd"/>
</dbReference>
<sequence length="492" mass="56757">MKVLLVYCNSMLENALPIGISQLSACLKEAGITVELFDTTFYQYGEKSDMENRIEALQFPPCPLNFRDGNMEEDFKKTIEDFQPDLIGFSVVEPTFLLGMRLLESAREIIIKNDIPVALGGVHAIIAPETVVGYDLVDYICISEGESAFVNLCLKIADSKETSNSTGFWVKKDGTWIKNPKAPLTDINNLPIMDFSIFGDSYLSKPMMGGMYRTISIETTRGCPYNCSYCGDHTLRTLFRENGLWYRKKTTEKIEEELKAYIRNYNPEFVYIMSESFLSGDINRVKNFVDMYRQFSIPFWFNTRPEDITVDKVKLIKEVGAKRISIGLEHGNEAYRKKWLHRKYTNEQFVKACKILKEHEISFSVNIIIGFPDDTRELIFDSINILREIKPDGISTHIYNPYHGSEMREICVKHGMVKADLIAEDFFQSDYLLQNNSISKSEIFGLFRTIPLYVEMDKSEYFRIQAAEINDPSGNLIFNELKKEFYKLKGWK</sequence>
<keyword evidence="4" id="KW-0408">Iron</keyword>
<dbReference type="InterPro" id="IPR034466">
    <property type="entry name" value="Methyltransferase_Class_B"/>
</dbReference>
<organism evidence="8 9">
    <name type="scientific">Candidatus Schekmanbacteria bacterium RBG_16_38_10</name>
    <dbReference type="NCBI Taxonomy" id="1817879"/>
    <lineage>
        <taxon>Bacteria</taxon>
        <taxon>Candidatus Schekmaniibacteriota</taxon>
    </lineage>
</organism>
<dbReference type="Proteomes" id="UP000178797">
    <property type="component" value="Unassembled WGS sequence"/>
</dbReference>
<proteinExistence type="predicted"/>
<evidence type="ECO:0000259" key="7">
    <source>
        <dbReference type="PROSITE" id="PS51918"/>
    </source>
</evidence>
<dbReference type="InterPro" id="IPR058240">
    <property type="entry name" value="rSAM_sf"/>
</dbReference>
<dbReference type="SFLD" id="SFLDG01082">
    <property type="entry name" value="B12-binding_domain_containing"/>
    <property type="match status" value="1"/>
</dbReference>
<evidence type="ECO:0000313" key="9">
    <source>
        <dbReference type="Proteomes" id="UP000178797"/>
    </source>
</evidence>
<dbReference type="GO" id="GO:0031419">
    <property type="term" value="F:cobalamin binding"/>
    <property type="evidence" value="ECO:0007669"/>
    <property type="project" value="InterPro"/>
</dbReference>
<evidence type="ECO:0000313" key="8">
    <source>
        <dbReference type="EMBL" id="OGL45892.1"/>
    </source>
</evidence>
<evidence type="ECO:0000256" key="2">
    <source>
        <dbReference type="ARBA" id="ARBA00022691"/>
    </source>
</evidence>
<dbReference type="InterPro" id="IPR007197">
    <property type="entry name" value="rSAM"/>
</dbReference>
<dbReference type="AlphaFoldDB" id="A0A1F7RWG8"/>
<keyword evidence="2" id="KW-0949">S-adenosyl-L-methionine</keyword>
<dbReference type="Gene3D" id="3.40.50.280">
    <property type="entry name" value="Cobalamin-binding domain"/>
    <property type="match status" value="1"/>
</dbReference>
<dbReference type="CDD" id="cd01335">
    <property type="entry name" value="Radical_SAM"/>
    <property type="match status" value="1"/>
</dbReference>
<dbReference type="SMART" id="SM00729">
    <property type="entry name" value="Elp3"/>
    <property type="match status" value="1"/>
</dbReference>
<dbReference type="SFLD" id="SFLDG01123">
    <property type="entry name" value="methyltransferase_(Class_B)"/>
    <property type="match status" value="1"/>
</dbReference>
<evidence type="ECO:0000259" key="6">
    <source>
        <dbReference type="PROSITE" id="PS51332"/>
    </source>
</evidence>
<reference evidence="8 9" key="1">
    <citation type="journal article" date="2016" name="Nat. Commun.">
        <title>Thousands of microbial genomes shed light on interconnected biogeochemical processes in an aquifer system.</title>
        <authorList>
            <person name="Anantharaman K."/>
            <person name="Brown C.T."/>
            <person name="Hug L.A."/>
            <person name="Sharon I."/>
            <person name="Castelle C.J."/>
            <person name="Probst A.J."/>
            <person name="Thomas B.C."/>
            <person name="Singh A."/>
            <person name="Wilkins M.J."/>
            <person name="Karaoz U."/>
            <person name="Brodie E.L."/>
            <person name="Williams K.H."/>
            <person name="Hubbard S.S."/>
            <person name="Banfield J.F."/>
        </authorList>
    </citation>
    <scope>NUCLEOTIDE SEQUENCE [LARGE SCALE GENOMIC DNA]</scope>
</reference>
<protein>
    <submittedName>
        <fullName evidence="8">Uncharacterized protein</fullName>
    </submittedName>
</protein>
<dbReference type="SUPFAM" id="SSF102114">
    <property type="entry name" value="Radical SAM enzymes"/>
    <property type="match status" value="1"/>
</dbReference>
<dbReference type="Pfam" id="PF02310">
    <property type="entry name" value="B12-binding"/>
    <property type="match status" value="1"/>
</dbReference>
<dbReference type="InterPro" id="IPR006638">
    <property type="entry name" value="Elp3/MiaA/NifB-like_rSAM"/>
</dbReference>
<feature type="domain" description="B12-binding" evidence="6">
    <location>
        <begin position="1"/>
        <end position="163"/>
    </location>
</feature>
<dbReference type="GO" id="GO:0003824">
    <property type="term" value="F:catalytic activity"/>
    <property type="evidence" value="ECO:0007669"/>
    <property type="project" value="InterPro"/>
</dbReference>
<dbReference type="PROSITE" id="PS51918">
    <property type="entry name" value="RADICAL_SAM"/>
    <property type="match status" value="1"/>
</dbReference>
<evidence type="ECO:0000256" key="5">
    <source>
        <dbReference type="ARBA" id="ARBA00023014"/>
    </source>
</evidence>
<feature type="domain" description="Radical SAM core" evidence="7">
    <location>
        <begin position="209"/>
        <end position="439"/>
    </location>
</feature>
<name>A0A1F7RWG8_9BACT</name>
<dbReference type="EMBL" id="MGDE01000112">
    <property type="protein sequence ID" value="OGL45892.1"/>
    <property type="molecule type" value="Genomic_DNA"/>
</dbReference>
<dbReference type="SFLD" id="SFLDS00029">
    <property type="entry name" value="Radical_SAM"/>
    <property type="match status" value="1"/>
</dbReference>
<accession>A0A1F7RWG8</accession>
<dbReference type="PROSITE" id="PS51332">
    <property type="entry name" value="B12_BINDING"/>
    <property type="match status" value="1"/>
</dbReference>
<gene>
    <name evidence="8" type="ORF">A2W05_03045</name>
</gene>
<dbReference type="Gene3D" id="3.80.30.20">
    <property type="entry name" value="tm_1862 like domain"/>
    <property type="match status" value="1"/>
</dbReference>
<evidence type="ECO:0000256" key="3">
    <source>
        <dbReference type="ARBA" id="ARBA00022723"/>
    </source>
</evidence>
<dbReference type="PANTHER" id="PTHR43409">
    <property type="entry name" value="ANAEROBIC MAGNESIUM-PROTOPORPHYRIN IX MONOMETHYL ESTER CYCLASE-RELATED"/>
    <property type="match status" value="1"/>
</dbReference>
<dbReference type="Pfam" id="PF04055">
    <property type="entry name" value="Radical_SAM"/>
    <property type="match status" value="1"/>
</dbReference>
<evidence type="ECO:0000256" key="4">
    <source>
        <dbReference type="ARBA" id="ARBA00023004"/>
    </source>
</evidence>
<dbReference type="GO" id="GO:0051539">
    <property type="term" value="F:4 iron, 4 sulfur cluster binding"/>
    <property type="evidence" value="ECO:0007669"/>
    <property type="project" value="UniProtKB-KW"/>
</dbReference>
<comment type="caution">
    <text evidence="8">The sequence shown here is derived from an EMBL/GenBank/DDBJ whole genome shotgun (WGS) entry which is preliminary data.</text>
</comment>
<keyword evidence="5" id="KW-0411">Iron-sulfur</keyword>
<comment type="cofactor">
    <cofactor evidence="1">
        <name>[4Fe-4S] cluster</name>
        <dbReference type="ChEBI" id="CHEBI:49883"/>
    </cofactor>
</comment>
<dbReference type="InterPro" id="IPR023404">
    <property type="entry name" value="rSAM_horseshoe"/>
</dbReference>
<dbReference type="GO" id="GO:0046872">
    <property type="term" value="F:metal ion binding"/>
    <property type="evidence" value="ECO:0007669"/>
    <property type="project" value="UniProtKB-KW"/>
</dbReference>
<dbReference type="InterPro" id="IPR051198">
    <property type="entry name" value="BchE-like"/>
</dbReference>